<dbReference type="SUPFAM" id="SSF55729">
    <property type="entry name" value="Acyl-CoA N-acyltransferases (Nat)"/>
    <property type="match status" value="1"/>
</dbReference>
<organism evidence="4 5">
    <name type="scientific">Roseibium marinum</name>
    <dbReference type="NCBI Taxonomy" id="281252"/>
    <lineage>
        <taxon>Bacteria</taxon>
        <taxon>Pseudomonadati</taxon>
        <taxon>Pseudomonadota</taxon>
        <taxon>Alphaproteobacteria</taxon>
        <taxon>Hyphomicrobiales</taxon>
        <taxon>Stappiaceae</taxon>
        <taxon>Roseibium</taxon>
    </lineage>
</organism>
<accession>A0A2S3V4Z4</accession>
<dbReference type="PANTHER" id="PTHR43420:SF3">
    <property type="entry name" value="N-ACETYLTRANSFERASE DOMAIN-CONTAINING PROTEIN"/>
    <property type="match status" value="1"/>
</dbReference>
<dbReference type="AlphaFoldDB" id="A0A2S3V4Z4"/>
<dbReference type="Pfam" id="PF08445">
    <property type="entry name" value="FR47"/>
    <property type="match status" value="1"/>
</dbReference>
<dbReference type="Gene3D" id="3.40.630.30">
    <property type="match status" value="1"/>
</dbReference>
<reference evidence="4 5" key="1">
    <citation type="submission" date="2018-01" db="EMBL/GenBank/DDBJ databases">
        <title>Genomic Encyclopedia of Archaeal and Bacterial Type Strains, Phase II (KMG-II): from individual species to whole genera.</title>
        <authorList>
            <person name="Goeker M."/>
        </authorList>
    </citation>
    <scope>NUCLEOTIDE SEQUENCE [LARGE SCALE GENOMIC DNA]</scope>
    <source>
        <strain evidence="4 5">DSM 17023</strain>
    </source>
</reference>
<evidence type="ECO:0000313" key="4">
    <source>
        <dbReference type="EMBL" id="POF34863.1"/>
    </source>
</evidence>
<dbReference type="RefSeq" id="WP_103221371.1">
    <property type="nucleotide sequence ID" value="NZ_PPCN01000001.1"/>
</dbReference>
<name>A0A2S3V4Z4_9HYPH</name>
<keyword evidence="1 4" id="KW-0808">Transferase</keyword>
<dbReference type="OrthoDB" id="9797456at2"/>
<keyword evidence="5" id="KW-1185">Reference proteome</keyword>
<dbReference type="InterPro" id="IPR013653">
    <property type="entry name" value="GCN5-like_dom"/>
</dbReference>
<evidence type="ECO:0000256" key="2">
    <source>
        <dbReference type="ARBA" id="ARBA00023315"/>
    </source>
</evidence>
<dbReference type="InterPro" id="IPR016181">
    <property type="entry name" value="Acyl_CoA_acyltransferase"/>
</dbReference>
<evidence type="ECO:0000313" key="5">
    <source>
        <dbReference type="Proteomes" id="UP000236959"/>
    </source>
</evidence>
<dbReference type="CDD" id="cd04301">
    <property type="entry name" value="NAT_SF"/>
    <property type="match status" value="1"/>
</dbReference>
<comment type="caution">
    <text evidence="4">The sequence shown here is derived from an EMBL/GenBank/DDBJ whole genome shotgun (WGS) entry which is preliminary data.</text>
</comment>
<evidence type="ECO:0000256" key="1">
    <source>
        <dbReference type="ARBA" id="ARBA00022679"/>
    </source>
</evidence>
<proteinExistence type="predicted"/>
<sequence>MTQTFNRTVWSALTTRQSAFSRGGDLAKRFDPAVSPFAAAKDNSRPALEALADLIDPGEDRVYLLQAEDIALPDALEAEVTALGVLMTERRAGPDAGVDAGIIALTASDISEMVALAELTKPGPFTARTPELGRFWGVKHDGRLAAMAGTRLNVTGFTEVSGICTHPDFRGRGLASTLSRHVADEIRARGDTPFLHAYADNHGAIALYRKLGFEILSEVNVAVVRRRR</sequence>
<keyword evidence="2" id="KW-0012">Acyltransferase</keyword>
<dbReference type="PANTHER" id="PTHR43420">
    <property type="entry name" value="ACETYLTRANSFERASE"/>
    <property type="match status" value="1"/>
</dbReference>
<dbReference type="EMBL" id="PPCN01000001">
    <property type="protein sequence ID" value="POF34863.1"/>
    <property type="molecule type" value="Genomic_DNA"/>
</dbReference>
<protein>
    <submittedName>
        <fullName evidence="4">Putative GNAT family acetyltransferase</fullName>
    </submittedName>
</protein>
<gene>
    <name evidence="4" type="ORF">CLV41_1011323</name>
</gene>
<dbReference type="InterPro" id="IPR000182">
    <property type="entry name" value="GNAT_dom"/>
</dbReference>
<dbReference type="GO" id="GO:0016747">
    <property type="term" value="F:acyltransferase activity, transferring groups other than amino-acyl groups"/>
    <property type="evidence" value="ECO:0007669"/>
    <property type="project" value="InterPro"/>
</dbReference>
<dbReference type="PROSITE" id="PS51186">
    <property type="entry name" value="GNAT"/>
    <property type="match status" value="1"/>
</dbReference>
<feature type="domain" description="N-acetyltransferase" evidence="3">
    <location>
        <begin position="100"/>
        <end position="228"/>
    </location>
</feature>
<dbReference type="Proteomes" id="UP000236959">
    <property type="component" value="Unassembled WGS sequence"/>
</dbReference>
<evidence type="ECO:0000259" key="3">
    <source>
        <dbReference type="PROSITE" id="PS51186"/>
    </source>
</evidence>
<dbReference type="InterPro" id="IPR050680">
    <property type="entry name" value="YpeA/RimI_acetyltransf"/>
</dbReference>